<keyword evidence="1" id="KW-0812">Transmembrane</keyword>
<feature type="transmembrane region" description="Helical" evidence="1">
    <location>
        <begin position="92"/>
        <end position="111"/>
    </location>
</feature>
<gene>
    <name evidence="2" type="ORF">CH360_13810</name>
    <name evidence="3" type="ORF">CH373_07905</name>
</gene>
<keyword evidence="4" id="KW-1185">Reference proteome</keyword>
<name>A0A2M9ZN21_9LEPT</name>
<evidence type="ECO:0000313" key="4">
    <source>
        <dbReference type="Proteomes" id="UP000231962"/>
    </source>
</evidence>
<accession>A0A2M9ZN21</accession>
<comment type="caution">
    <text evidence="3">The sequence shown here is derived from an EMBL/GenBank/DDBJ whole genome shotgun (WGS) entry which is preliminary data.</text>
</comment>
<reference evidence="4 5" key="1">
    <citation type="submission" date="2017-07" db="EMBL/GenBank/DDBJ databases">
        <title>Leptospira spp. isolated from tropical soils.</title>
        <authorList>
            <person name="Thibeaux R."/>
            <person name="Iraola G."/>
            <person name="Ferres I."/>
            <person name="Bierque E."/>
            <person name="Girault D."/>
            <person name="Soupe-Gilbert M.-E."/>
            <person name="Picardeau M."/>
            <person name="Goarant C."/>
        </authorList>
    </citation>
    <scope>NUCLEOTIDE SEQUENCE [LARGE SCALE GENOMIC DNA]</scope>
    <source>
        <strain evidence="3 5">FH1-B-B1</strain>
        <strain evidence="2 4">FH1-B-C1</strain>
    </source>
</reference>
<protein>
    <submittedName>
        <fullName evidence="3">Uncharacterized protein</fullName>
    </submittedName>
</protein>
<evidence type="ECO:0000313" key="2">
    <source>
        <dbReference type="EMBL" id="PJZ68947.1"/>
    </source>
</evidence>
<sequence>MQKEKISEAKSSKSPKYSLSQLFRKEDQELIRLENSMVRAISELRTKELKQVKLSDGFEKRLQNMLQEVSFEEESFLNKIARNFVWNKSFQYSLTAGLAILVLAVAIGRFSSSPESYAGDRSGTLAVGSGERDFVDVQSSAKFGTNMDSKYLMEISKNPEGKRVLSSLQMYFMERGDELLANEIQKVLDSAYLK</sequence>
<organism evidence="3 5">
    <name type="scientific">Leptospira perolatii</name>
    <dbReference type="NCBI Taxonomy" id="2023191"/>
    <lineage>
        <taxon>Bacteria</taxon>
        <taxon>Pseudomonadati</taxon>
        <taxon>Spirochaetota</taxon>
        <taxon>Spirochaetia</taxon>
        <taxon>Leptospirales</taxon>
        <taxon>Leptospiraceae</taxon>
        <taxon>Leptospira</taxon>
    </lineage>
</organism>
<dbReference type="NCBIfam" id="NF047597">
    <property type="entry name" value="LIMLP_12425_fam"/>
    <property type="match status" value="1"/>
</dbReference>
<dbReference type="Proteomes" id="UP000231990">
    <property type="component" value="Unassembled WGS sequence"/>
</dbReference>
<dbReference type="AlphaFoldDB" id="A0A2M9ZN21"/>
<dbReference type="EMBL" id="NPDY01000014">
    <property type="protein sequence ID" value="PJZ68947.1"/>
    <property type="molecule type" value="Genomic_DNA"/>
</dbReference>
<dbReference type="Proteomes" id="UP000231962">
    <property type="component" value="Unassembled WGS sequence"/>
</dbReference>
<keyword evidence="1" id="KW-0472">Membrane</keyword>
<dbReference type="RefSeq" id="WP_100714637.1">
    <property type="nucleotide sequence ID" value="NZ_NPDY01000014.1"/>
</dbReference>
<dbReference type="EMBL" id="NPDZ01000004">
    <property type="protein sequence ID" value="PJZ73435.1"/>
    <property type="molecule type" value="Genomic_DNA"/>
</dbReference>
<evidence type="ECO:0000256" key="1">
    <source>
        <dbReference type="SAM" id="Phobius"/>
    </source>
</evidence>
<evidence type="ECO:0000313" key="3">
    <source>
        <dbReference type="EMBL" id="PJZ73435.1"/>
    </source>
</evidence>
<evidence type="ECO:0000313" key="5">
    <source>
        <dbReference type="Proteomes" id="UP000231990"/>
    </source>
</evidence>
<dbReference type="OrthoDB" id="339565at2"/>
<proteinExistence type="predicted"/>
<keyword evidence="1" id="KW-1133">Transmembrane helix</keyword>